<organism evidence="4 5">
    <name type="scientific">Ascaris lumbricoides</name>
    <name type="common">Giant roundworm</name>
    <dbReference type="NCBI Taxonomy" id="6252"/>
    <lineage>
        <taxon>Eukaryota</taxon>
        <taxon>Metazoa</taxon>
        <taxon>Ecdysozoa</taxon>
        <taxon>Nematoda</taxon>
        <taxon>Chromadorea</taxon>
        <taxon>Rhabditida</taxon>
        <taxon>Spirurina</taxon>
        <taxon>Ascaridomorpha</taxon>
        <taxon>Ascaridoidea</taxon>
        <taxon>Ascarididae</taxon>
        <taxon>Ascaris</taxon>
    </lineage>
</organism>
<proteinExistence type="predicted"/>
<evidence type="ECO:0000313" key="4">
    <source>
        <dbReference type="Proteomes" id="UP000036681"/>
    </source>
</evidence>
<feature type="domain" description="Ras-GAP" evidence="3">
    <location>
        <begin position="468"/>
        <end position="545"/>
    </location>
</feature>
<dbReference type="InterPro" id="IPR000008">
    <property type="entry name" value="C2_dom"/>
</dbReference>
<evidence type="ECO:0000259" key="2">
    <source>
        <dbReference type="PROSITE" id="PS50004"/>
    </source>
</evidence>
<keyword evidence="1" id="KW-0343">GTPase activation</keyword>
<dbReference type="Proteomes" id="UP000036681">
    <property type="component" value="Unplaced"/>
</dbReference>
<dbReference type="InterPro" id="IPR008936">
    <property type="entry name" value="Rho_GTPase_activation_prot"/>
</dbReference>
<accession>A0A9J2Q6B5</accession>
<keyword evidence="4" id="KW-1185">Reference proteome</keyword>
<dbReference type="InterPro" id="IPR035892">
    <property type="entry name" value="C2_domain_sf"/>
</dbReference>
<dbReference type="Gene3D" id="2.60.40.150">
    <property type="entry name" value="C2 domain"/>
    <property type="match status" value="1"/>
</dbReference>
<name>A0A9J2Q6B5_ASCLU</name>
<protein>
    <submittedName>
        <fullName evidence="5">C2 domain-containing protein</fullName>
    </submittedName>
</protein>
<dbReference type="WBParaSite" id="ALUE_0001748201-mRNA-1">
    <property type="protein sequence ID" value="ALUE_0001748201-mRNA-1"/>
    <property type="gene ID" value="ALUE_0001748201"/>
</dbReference>
<dbReference type="GO" id="GO:0005096">
    <property type="term" value="F:GTPase activator activity"/>
    <property type="evidence" value="ECO:0007669"/>
    <property type="project" value="UniProtKB-KW"/>
</dbReference>
<dbReference type="PANTHER" id="PTHR10194:SF148">
    <property type="entry name" value="GTPASE-ACTIVATING PROTEIN"/>
    <property type="match status" value="1"/>
</dbReference>
<dbReference type="InterPro" id="IPR039360">
    <property type="entry name" value="Ras_GTPase"/>
</dbReference>
<sequence length="545" mass="61748">MFIAISEECNVMSICCASGRDTKAGRVVCDGHLRLIEVLRVNIAQLKNLPARCIGDNRSITIVVRLDNQDIYQSTSTVRDSICCIGDDFVHEISSNFSQLHFIISENSRIPRPIGRVSVKKRDIVKHSGDDFVHEISSNFSQLHFIISENSRIPRPIGRVSVKKRDIVKHSGEDRWLRVTPISKQNDVSGQICVDLHYDDETSSIALSCCIGDDFVHEISSNFSQLHFIISENSRIPRPIGRVSVKKRDIVKHSGEDRWLRVTPISKQNDVSGQICVDLHYDDETSSIALRVVDHSGLNFHEPVDLYLLVTLQGCGRMESKKLKIGSGKESDETLFMECEPRDNHDGQRPQIRLSLWHDVLGGFNSYFHGQVRILLDDTTMRPKSDSSGPQWYYLKPRMSVDEAEETTGENADPSRLGELRLRLFYTADHVLPLEMYKPLQINLINSLSSRPFCASPAGILEYLPSIDLVTIARPLMKIFVQANSIRPLLRILCAQDIVKCQDVNTLFRSQTLASKIIYEQMKFLGHQYLVISLKPVIDMVGYVE</sequence>
<reference evidence="5" key="1">
    <citation type="submission" date="2023-03" db="UniProtKB">
        <authorList>
            <consortium name="WormBaseParasite"/>
        </authorList>
    </citation>
    <scope>IDENTIFICATION</scope>
</reference>
<dbReference type="PANTHER" id="PTHR10194">
    <property type="entry name" value="RAS GTPASE-ACTIVATING PROTEINS"/>
    <property type="match status" value="1"/>
</dbReference>
<evidence type="ECO:0000313" key="5">
    <source>
        <dbReference type="WBParaSite" id="ALUE_0001748201-mRNA-1"/>
    </source>
</evidence>
<dbReference type="PROSITE" id="PS50018">
    <property type="entry name" value="RAS_GTPASE_ACTIV_2"/>
    <property type="match status" value="1"/>
</dbReference>
<evidence type="ECO:0000256" key="1">
    <source>
        <dbReference type="ARBA" id="ARBA00022468"/>
    </source>
</evidence>
<dbReference type="AlphaFoldDB" id="A0A9J2Q6B5"/>
<dbReference type="SUPFAM" id="SSF48350">
    <property type="entry name" value="GTPase activation domain, GAP"/>
    <property type="match status" value="1"/>
</dbReference>
<dbReference type="Gene3D" id="1.10.506.10">
    <property type="entry name" value="GTPase Activation - p120gap, domain 1"/>
    <property type="match status" value="1"/>
</dbReference>
<dbReference type="PROSITE" id="PS50004">
    <property type="entry name" value="C2"/>
    <property type="match status" value="1"/>
</dbReference>
<feature type="domain" description="C2" evidence="2">
    <location>
        <begin position="271"/>
        <end position="393"/>
    </location>
</feature>
<evidence type="ECO:0000259" key="3">
    <source>
        <dbReference type="PROSITE" id="PS50018"/>
    </source>
</evidence>
<dbReference type="Pfam" id="PF00168">
    <property type="entry name" value="C2"/>
    <property type="match status" value="1"/>
</dbReference>
<dbReference type="InterPro" id="IPR001936">
    <property type="entry name" value="RasGAP_dom"/>
</dbReference>